<evidence type="ECO:0000313" key="2">
    <source>
        <dbReference type="EMBL" id="KAG9242882.1"/>
    </source>
</evidence>
<reference evidence="2" key="1">
    <citation type="journal article" date="2021" name="IMA Fungus">
        <title>Genomic characterization of three marine fungi, including Emericellopsis atlantica sp. nov. with signatures of a generalist lifestyle and marine biomass degradation.</title>
        <authorList>
            <person name="Hagestad O.C."/>
            <person name="Hou L."/>
            <person name="Andersen J.H."/>
            <person name="Hansen E.H."/>
            <person name="Altermark B."/>
            <person name="Li C."/>
            <person name="Kuhnert E."/>
            <person name="Cox R.J."/>
            <person name="Crous P.W."/>
            <person name="Spatafora J.W."/>
            <person name="Lail K."/>
            <person name="Amirebrahimi M."/>
            <person name="Lipzen A."/>
            <person name="Pangilinan J."/>
            <person name="Andreopoulos W."/>
            <person name="Hayes R.D."/>
            <person name="Ng V."/>
            <person name="Grigoriev I.V."/>
            <person name="Jackson S.A."/>
            <person name="Sutton T.D.S."/>
            <person name="Dobson A.D.W."/>
            <person name="Rama T."/>
        </authorList>
    </citation>
    <scope>NUCLEOTIDE SEQUENCE</scope>
    <source>
        <strain evidence="2">TRa3180A</strain>
    </source>
</reference>
<dbReference type="InterPro" id="IPR012677">
    <property type="entry name" value="Nucleotide-bd_a/b_plait_sf"/>
</dbReference>
<dbReference type="Proteomes" id="UP000887226">
    <property type="component" value="Unassembled WGS sequence"/>
</dbReference>
<keyword evidence="3" id="KW-1185">Reference proteome</keyword>
<gene>
    <name evidence="2" type="ORF">BJ878DRAFT_147093</name>
</gene>
<feature type="region of interest" description="Disordered" evidence="1">
    <location>
        <begin position="1"/>
        <end position="32"/>
    </location>
</feature>
<feature type="region of interest" description="Disordered" evidence="1">
    <location>
        <begin position="319"/>
        <end position="357"/>
    </location>
</feature>
<name>A0A9P7Z0K0_9HELO</name>
<feature type="region of interest" description="Disordered" evidence="1">
    <location>
        <begin position="246"/>
        <end position="269"/>
    </location>
</feature>
<dbReference type="EMBL" id="MU254026">
    <property type="protein sequence ID" value="KAG9242882.1"/>
    <property type="molecule type" value="Genomic_DNA"/>
</dbReference>
<organism evidence="2 3">
    <name type="scientific">Calycina marina</name>
    <dbReference type="NCBI Taxonomy" id="1763456"/>
    <lineage>
        <taxon>Eukaryota</taxon>
        <taxon>Fungi</taxon>
        <taxon>Dikarya</taxon>
        <taxon>Ascomycota</taxon>
        <taxon>Pezizomycotina</taxon>
        <taxon>Leotiomycetes</taxon>
        <taxon>Helotiales</taxon>
        <taxon>Pezizellaceae</taxon>
        <taxon>Calycina</taxon>
    </lineage>
</organism>
<evidence type="ECO:0008006" key="4">
    <source>
        <dbReference type="Google" id="ProtNLM"/>
    </source>
</evidence>
<dbReference type="OrthoDB" id="3941926at2759"/>
<feature type="compositionally biased region" description="Low complexity" evidence="1">
    <location>
        <begin position="325"/>
        <end position="341"/>
    </location>
</feature>
<sequence length="671" mass="76268">MVSSMAIAPPQRFPPQPNAQFSHHSGPATPQEAYGSIASRIQVAVATQYGIPAAFFNVPKQSPCKFSTLNCTKEKRPPLHPAPPMIVRADLPLEIHRKAAELRVQLPQVARSAEKPADWPDLYKYYDAQDLQVEGPVFLYYVLNVLHNENKMLDYEEELARCQSVRDELLRNWATQWVRSNWDNIKSLALDADLTTMVSLQERQETSDCTQADWSIIRQAMSHQYNAYKARQQGTHAQNYANEQEHVQPRPVQPMVQRSSQQLSSQNGVVQHNDQVSNAAMYYDKPSGRILDDHRFQNNNGQSYAYSQDVSQGQEWQYGRDRGFSNQSNGNSRNNRQNQRNNGGGNNNNGFTDRHMEHRNHKGNERQYNNSHNNRSGHFDRRAISANNSWSSPQHNMSANPKDMLRRFHTDLRLGQNQAPTPTPVYVLNNAGQAGGRTGYDQRNFTEPVRQNYSNDARNSHNQCSMDIPAEDPRCAYFPGDPNVEVHAKGINYFYEPTSRGDAKIADNKSRTVYVAGAAMQAFLSHELKYVMAEFGLVAYISCLDNGFRRSQIITAFVVFMHQCSAEQLLEHCKTNKVKLSSGQELKIDVPTFKKNNYNGAGGNNSYYSQDNRQYPRKRDFGNRGRAVPLVTILRRAVSTMHVRPQCHSGNITPRMVLVRLVLCPKAFNNN</sequence>
<feature type="compositionally biased region" description="Polar residues" evidence="1">
    <location>
        <begin position="256"/>
        <end position="269"/>
    </location>
</feature>
<evidence type="ECO:0000256" key="1">
    <source>
        <dbReference type="SAM" id="MobiDB-lite"/>
    </source>
</evidence>
<accession>A0A9P7Z0K0</accession>
<dbReference type="AlphaFoldDB" id="A0A9P7Z0K0"/>
<comment type="caution">
    <text evidence="2">The sequence shown here is derived from an EMBL/GenBank/DDBJ whole genome shotgun (WGS) entry which is preliminary data.</text>
</comment>
<dbReference type="Gene3D" id="3.30.70.330">
    <property type="match status" value="1"/>
</dbReference>
<protein>
    <recommendedName>
        <fullName evidence="4">RRM domain-containing protein</fullName>
    </recommendedName>
</protein>
<evidence type="ECO:0000313" key="3">
    <source>
        <dbReference type="Proteomes" id="UP000887226"/>
    </source>
</evidence>
<proteinExistence type="predicted"/>